<keyword evidence="8 14" id="KW-0808">Transferase</keyword>
<dbReference type="EC" id="2.7.7.60" evidence="14"/>
<dbReference type="PANTHER" id="PTHR43181:SF1">
    <property type="entry name" value="2-C-METHYL-D-ERYTHRITOL 2,4-CYCLODIPHOSPHATE SYNTHASE, CHLOROPLASTIC"/>
    <property type="match status" value="1"/>
</dbReference>
<organism evidence="16 17">
    <name type="scientific">Lacimonas salitolerans</name>
    <dbReference type="NCBI Taxonomy" id="1323750"/>
    <lineage>
        <taxon>Bacteria</taxon>
        <taxon>Pseudomonadati</taxon>
        <taxon>Pseudomonadota</taxon>
        <taxon>Alphaproteobacteria</taxon>
        <taxon>Rhodobacterales</taxon>
        <taxon>Paracoccaceae</taxon>
        <taxon>Lacimonas</taxon>
    </lineage>
</organism>
<comment type="similarity">
    <text evidence="14">In the N-terminal section; belongs to the IspD/TarI cytidylyltransferase family. IspD subfamily.</text>
</comment>
<dbReference type="GO" id="GO:0050518">
    <property type="term" value="F:2-C-methyl-D-erythritol 4-phosphate cytidylyltransferase activity"/>
    <property type="evidence" value="ECO:0007669"/>
    <property type="project" value="UniProtKB-EC"/>
</dbReference>
<dbReference type="HAMAP" id="MF_00107">
    <property type="entry name" value="IspF"/>
    <property type="match status" value="1"/>
</dbReference>
<dbReference type="Proteomes" id="UP001597186">
    <property type="component" value="Unassembled WGS sequence"/>
</dbReference>
<evidence type="ECO:0000256" key="6">
    <source>
        <dbReference type="ARBA" id="ARBA00008480"/>
    </source>
</evidence>
<feature type="binding site" evidence="14">
    <location>
        <position position="359"/>
    </location>
    <ligand>
        <name>4-CDP-2-C-methyl-D-erythritol 2-phosphate</name>
        <dbReference type="ChEBI" id="CHEBI:57919"/>
    </ligand>
</feature>
<comment type="cofactor">
    <cofactor evidence="3 14">
        <name>a divalent metal cation</name>
        <dbReference type="ChEBI" id="CHEBI:60240"/>
    </cofactor>
</comment>
<feature type="site" description="Transition state stabilizer" evidence="14">
    <location>
        <position position="15"/>
    </location>
</feature>
<evidence type="ECO:0000256" key="13">
    <source>
        <dbReference type="ARBA" id="ARBA00023268"/>
    </source>
</evidence>
<keyword evidence="13 14" id="KW-0511">Multifunctional enzyme</keyword>
<feature type="binding site" evidence="14">
    <location>
        <position position="230"/>
    </location>
    <ligand>
        <name>a divalent metal cation</name>
        <dbReference type="ChEBI" id="CHEBI:60240"/>
    </ligand>
</feature>
<feature type="domain" description="2-C-methyl-D-erythritol 2,4-cyclodiphosphate synthase" evidence="15">
    <location>
        <begin position="221"/>
        <end position="374"/>
    </location>
</feature>
<dbReference type="Pfam" id="PF02542">
    <property type="entry name" value="YgbB"/>
    <property type="match status" value="1"/>
</dbReference>
<comment type="caution">
    <text evidence="14">Lacks conserved residue(s) required for the propagation of feature annotation.</text>
</comment>
<dbReference type="NCBIfam" id="NF006899">
    <property type="entry name" value="PRK09382.1"/>
    <property type="match status" value="1"/>
</dbReference>
<dbReference type="Pfam" id="PF01128">
    <property type="entry name" value="IspD"/>
    <property type="match status" value="1"/>
</dbReference>
<comment type="catalytic activity">
    <reaction evidence="1 14">
        <text>4-CDP-2-C-methyl-D-erythritol 2-phosphate = 2-C-methyl-D-erythritol 2,4-cyclic diphosphate + CMP</text>
        <dbReference type="Rhea" id="RHEA:23864"/>
        <dbReference type="ChEBI" id="CHEBI:57919"/>
        <dbReference type="ChEBI" id="CHEBI:58483"/>
        <dbReference type="ChEBI" id="CHEBI:60377"/>
        <dbReference type="EC" id="4.6.1.12"/>
    </reaction>
</comment>
<evidence type="ECO:0000256" key="1">
    <source>
        <dbReference type="ARBA" id="ARBA00000200"/>
    </source>
</evidence>
<feature type="binding site" evidence="14">
    <location>
        <position position="228"/>
    </location>
    <ligand>
        <name>a divalent metal cation</name>
        <dbReference type="ChEBI" id="CHEBI:60240"/>
    </ligand>
</feature>
<gene>
    <name evidence="14" type="primary">ispDF</name>
    <name evidence="16" type="ORF">ACFTOW_02255</name>
</gene>
<feature type="region of interest" description="2-C-methyl-D-erythritol 2,4-cyclodiphosphate synthase" evidence="14">
    <location>
        <begin position="222"/>
        <end position="377"/>
    </location>
</feature>
<feature type="binding site" evidence="14">
    <location>
        <begin position="254"/>
        <end position="255"/>
    </location>
    <ligand>
        <name>4-CDP-2-C-methyl-D-erythritol 2-phosphate</name>
        <dbReference type="ChEBI" id="CHEBI:57919"/>
    </ligand>
</feature>
<comment type="function">
    <text evidence="14">Bifunctional enzyme that catalyzes the formation of 4-diphosphocytidyl-2-C-methyl-D-erythritol from CTP and 2-C-methyl-D-erythritol 4-phosphate (MEP) (IspD), and catalyzes the conversion of 4-diphosphocytidyl-2-C-methyl-D-erythritol 2-phosphate (CDP-ME2P) to 2-C-methyl-D-erythritol 2,4-cyclodiphosphate (ME-CPP) with a corresponding release of cytidine 5-monophosphate (CMP) (IspF).</text>
</comment>
<keyword evidence="17" id="KW-1185">Reference proteome</keyword>
<evidence type="ECO:0000256" key="5">
    <source>
        <dbReference type="ARBA" id="ARBA00004787"/>
    </source>
</evidence>
<evidence type="ECO:0000256" key="2">
    <source>
        <dbReference type="ARBA" id="ARBA00001282"/>
    </source>
</evidence>
<feature type="binding site" evidence="14">
    <location>
        <position position="262"/>
    </location>
    <ligand>
        <name>a divalent metal cation</name>
        <dbReference type="ChEBI" id="CHEBI:60240"/>
    </ligand>
</feature>
<evidence type="ECO:0000256" key="12">
    <source>
        <dbReference type="ARBA" id="ARBA00023239"/>
    </source>
</evidence>
<dbReference type="NCBIfam" id="TIGR00453">
    <property type="entry name" value="ispD"/>
    <property type="match status" value="1"/>
</dbReference>
<comment type="similarity">
    <text evidence="14">In the C-terminal section; belongs to the IspF family.</text>
</comment>
<evidence type="ECO:0000256" key="4">
    <source>
        <dbReference type="ARBA" id="ARBA00004709"/>
    </source>
</evidence>
<dbReference type="Gene3D" id="3.90.550.10">
    <property type="entry name" value="Spore Coat Polysaccharide Biosynthesis Protein SpsA, Chain A"/>
    <property type="match status" value="1"/>
</dbReference>
<dbReference type="SUPFAM" id="SSF53448">
    <property type="entry name" value="Nucleotide-diphospho-sugar transferases"/>
    <property type="match status" value="1"/>
</dbReference>
<comment type="catalytic activity">
    <reaction evidence="2 14">
        <text>2-C-methyl-D-erythritol 4-phosphate + CTP + H(+) = 4-CDP-2-C-methyl-D-erythritol + diphosphate</text>
        <dbReference type="Rhea" id="RHEA:13429"/>
        <dbReference type="ChEBI" id="CHEBI:15378"/>
        <dbReference type="ChEBI" id="CHEBI:33019"/>
        <dbReference type="ChEBI" id="CHEBI:37563"/>
        <dbReference type="ChEBI" id="CHEBI:57823"/>
        <dbReference type="ChEBI" id="CHEBI:58262"/>
        <dbReference type="EC" id="2.7.7.60"/>
    </reaction>
</comment>
<dbReference type="InterPro" id="IPR034683">
    <property type="entry name" value="IspD/TarI"/>
</dbReference>
<comment type="pathway">
    <text evidence="4 14">Isoprenoid biosynthesis; isopentenyl diphosphate biosynthesis via DXP pathway; isopentenyl diphosphate from 1-deoxy-D-xylulose 5-phosphate: step 4/6.</text>
</comment>
<dbReference type="EC" id="4.6.1.12" evidence="14"/>
<dbReference type="InterPro" id="IPR003526">
    <property type="entry name" value="MECDP_synthase"/>
</dbReference>
<feature type="binding site" evidence="14">
    <location>
        <begin position="228"/>
        <end position="230"/>
    </location>
    <ligand>
        <name>4-CDP-2-C-methyl-D-erythritol 2-phosphate</name>
        <dbReference type="ChEBI" id="CHEBI:57919"/>
    </ligand>
</feature>
<dbReference type="SUPFAM" id="SSF69765">
    <property type="entry name" value="IpsF-like"/>
    <property type="match status" value="1"/>
</dbReference>
<dbReference type="InterPro" id="IPR001228">
    <property type="entry name" value="IspD"/>
</dbReference>
<keyword evidence="12 14" id="KW-0456">Lyase</keyword>
<accession>A0ABW4EBL6</accession>
<dbReference type="Gene3D" id="3.30.1330.50">
    <property type="entry name" value="2-C-methyl-D-erythritol 2,4-cyclodiphosphate synthase"/>
    <property type="match status" value="1"/>
</dbReference>
<dbReference type="GO" id="GO:0008685">
    <property type="term" value="F:2-C-methyl-D-erythritol 2,4-cyclodiphosphate synthase activity"/>
    <property type="evidence" value="ECO:0007669"/>
    <property type="project" value="UniProtKB-EC"/>
</dbReference>
<dbReference type="InterPro" id="IPR026596">
    <property type="entry name" value="IspD/F"/>
</dbReference>
<dbReference type="NCBIfam" id="TIGR00151">
    <property type="entry name" value="ispF"/>
    <property type="match status" value="1"/>
</dbReference>
<evidence type="ECO:0000256" key="8">
    <source>
        <dbReference type="ARBA" id="ARBA00022679"/>
    </source>
</evidence>
<feature type="binding site" evidence="14">
    <location>
        <position position="362"/>
    </location>
    <ligand>
        <name>4-CDP-2-C-methyl-D-erythritol 2-phosphate</name>
        <dbReference type="ChEBI" id="CHEBI:57919"/>
    </ligand>
</feature>
<feature type="binding site" evidence="14">
    <location>
        <begin position="276"/>
        <end position="278"/>
    </location>
    <ligand>
        <name>4-CDP-2-C-methyl-D-erythritol 2-phosphate</name>
        <dbReference type="ChEBI" id="CHEBI:57919"/>
    </ligand>
</feature>
<dbReference type="HAMAP" id="MF_01520">
    <property type="entry name" value="IspDF"/>
    <property type="match status" value="1"/>
</dbReference>
<keyword evidence="10 14" id="KW-0479">Metal-binding</keyword>
<proteinExistence type="inferred from homology"/>
<dbReference type="CDD" id="cd00554">
    <property type="entry name" value="MECDP_synthase"/>
    <property type="match status" value="1"/>
</dbReference>
<dbReference type="PROSITE" id="PS01350">
    <property type="entry name" value="ISPF"/>
    <property type="match status" value="1"/>
</dbReference>
<dbReference type="PROSITE" id="PS01295">
    <property type="entry name" value="ISPD"/>
    <property type="match status" value="1"/>
</dbReference>
<evidence type="ECO:0000256" key="10">
    <source>
        <dbReference type="ARBA" id="ARBA00022723"/>
    </source>
</evidence>
<comment type="similarity">
    <text evidence="7">Belongs to the IspD/TarI cytidylyltransferase family. IspD subfamily.</text>
</comment>
<feature type="site" description="Transition state stabilizer" evidence="14">
    <location>
        <position position="254"/>
    </location>
</feature>
<dbReference type="InterPro" id="IPR018294">
    <property type="entry name" value="ISPD_synthase_CS"/>
</dbReference>
<protein>
    <recommendedName>
        <fullName evidence="14">Bifunctional enzyme IspD/IspF</fullName>
    </recommendedName>
    <domain>
        <recommendedName>
            <fullName evidence="14">2-C-methyl-D-erythritol 4-phosphate cytidylyltransferase</fullName>
            <ecNumber evidence="14">2.7.7.60</ecNumber>
        </recommendedName>
        <alternativeName>
            <fullName evidence="14">4-diphosphocytidyl-2C-methyl-D-erythritol synthase</fullName>
        </alternativeName>
        <alternativeName>
            <fullName evidence="14">MEP cytidylyltransferase</fullName>
            <shortName evidence="14">MCT</shortName>
        </alternativeName>
    </domain>
    <domain>
        <recommendedName>
            <fullName evidence="14">2-C-methyl-D-erythritol 2,4-cyclodiphosphate synthase</fullName>
            <shortName evidence="14">MECDP-synthase</shortName>
            <shortName evidence="14">MECPP-synthase</shortName>
            <shortName evidence="14">MECPS</shortName>
            <ecNumber evidence="14">4.6.1.12</ecNumber>
        </recommendedName>
    </domain>
</protein>
<dbReference type="HAMAP" id="MF_00108">
    <property type="entry name" value="IspD"/>
    <property type="match status" value="1"/>
</dbReference>
<keyword evidence="9 14" id="KW-0548">Nucleotidyltransferase</keyword>
<dbReference type="RefSeq" id="WP_379912639.1">
    <property type="nucleotide sequence ID" value="NZ_JBHUDD010000026.1"/>
</dbReference>
<dbReference type="InterPro" id="IPR029044">
    <property type="entry name" value="Nucleotide-diphossugar_trans"/>
</dbReference>
<reference evidence="17" key="1">
    <citation type="journal article" date="2019" name="Int. J. Syst. Evol. Microbiol.">
        <title>The Global Catalogue of Microorganisms (GCM) 10K type strain sequencing project: providing services to taxonomists for standard genome sequencing and annotation.</title>
        <authorList>
            <consortium name="The Broad Institute Genomics Platform"/>
            <consortium name="The Broad Institute Genome Sequencing Center for Infectious Disease"/>
            <person name="Wu L."/>
            <person name="Ma J."/>
        </authorList>
    </citation>
    <scope>NUCLEOTIDE SEQUENCE [LARGE SCALE GENOMIC DNA]</scope>
    <source>
        <strain evidence="17">CGMCC 1.12477</strain>
    </source>
</reference>
<feature type="region of interest" description="2-C-methyl-D-erythritol 4-phosphate cytidylyltransferase" evidence="14">
    <location>
        <begin position="1"/>
        <end position="221"/>
    </location>
</feature>
<evidence type="ECO:0000313" key="17">
    <source>
        <dbReference type="Proteomes" id="UP001597186"/>
    </source>
</evidence>
<feature type="site" description="Positions MEP for the nucleophilic attack" evidence="14">
    <location>
        <position position="197"/>
    </location>
</feature>
<evidence type="ECO:0000313" key="16">
    <source>
        <dbReference type="EMBL" id="MFD1508225.1"/>
    </source>
</evidence>
<name>A0ABW4EBL6_9RHOB</name>
<evidence type="ECO:0000259" key="15">
    <source>
        <dbReference type="Pfam" id="PF02542"/>
    </source>
</evidence>
<comment type="caution">
    <text evidence="16">The sequence shown here is derived from an EMBL/GenBank/DDBJ whole genome shotgun (WGS) entry which is preliminary data.</text>
</comment>
<evidence type="ECO:0000256" key="11">
    <source>
        <dbReference type="ARBA" id="ARBA00023229"/>
    </source>
</evidence>
<feature type="site" description="Transition state stabilizer" evidence="14">
    <location>
        <position position="353"/>
    </location>
</feature>
<dbReference type="PANTHER" id="PTHR43181">
    <property type="entry name" value="2-C-METHYL-D-ERYTHRITOL 2,4-CYCLODIPHOSPHATE SYNTHASE, CHLOROPLASTIC"/>
    <property type="match status" value="1"/>
</dbReference>
<comment type="similarity">
    <text evidence="6">Belongs to the IspF family.</text>
</comment>
<evidence type="ECO:0000256" key="9">
    <source>
        <dbReference type="ARBA" id="ARBA00022695"/>
    </source>
</evidence>
<feature type="site" description="Transition state stabilizer" evidence="14">
    <location>
        <position position="22"/>
    </location>
</feature>
<dbReference type="CDD" id="cd02516">
    <property type="entry name" value="CDP-ME_synthetase"/>
    <property type="match status" value="1"/>
</dbReference>
<dbReference type="InterPro" id="IPR036571">
    <property type="entry name" value="MECDP_synthase_sf"/>
</dbReference>
<feature type="binding site" evidence="14">
    <location>
        <begin position="352"/>
        <end position="355"/>
    </location>
    <ligand>
        <name>4-CDP-2-C-methyl-D-erythritol 2-phosphate</name>
        <dbReference type="ChEBI" id="CHEBI:57919"/>
    </ligand>
</feature>
<sequence>MTTAALIVAAGRGTRAGGDLPKQWQVVAGRRVADWTLAAFAGHPRIDHVLMVIHPDDTALVLAGTDMVPGGATRDASVRAGLQALAGRGVTRVLIHDVARACVSAAVIDAVLDALDHAPGAAPGLPVTDALWRGTDHVTGTQDRSGLFRAQTPQGFHFDAILAAHLAHPGGAADDVQVARDAGLRVAITPGSEDNLKITQPGDFARAAAILKGRSMTSPDIRLGNGYDVHRFGPGDHVWLCGVKVPHDRALQGHSDADVGLHAITDAIYGALAMGDIGRHFPPSDPQWKGAASHIFLRHAVGMARDLGFAIGNIDCTLVCERPKIGPHATAMQAELAAITGVDASRLSVKATTSERLGFTGREEGIAAIATATLVKP</sequence>
<evidence type="ECO:0000256" key="3">
    <source>
        <dbReference type="ARBA" id="ARBA00001968"/>
    </source>
</evidence>
<keyword evidence="11 14" id="KW-0414">Isoprene biosynthesis</keyword>
<evidence type="ECO:0000256" key="7">
    <source>
        <dbReference type="ARBA" id="ARBA00009789"/>
    </source>
</evidence>
<feature type="site" description="Positions MEP for the nucleophilic attack" evidence="14">
    <location>
        <position position="144"/>
    </location>
</feature>
<dbReference type="EMBL" id="JBHUDD010000026">
    <property type="protein sequence ID" value="MFD1508225.1"/>
    <property type="molecule type" value="Genomic_DNA"/>
</dbReference>
<dbReference type="InterPro" id="IPR020555">
    <property type="entry name" value="MECDP_synthase_CS"/>
</dbReference>
<evidence type="ECO:0000256" key="14">
    <source>
        <dbReference type="HAMAP-Rule" id="MF_01520"/>
    </source>
</evidence>
<comment type="pathway">
    <text evidence="5 14">Isoprenoid biosynthesis; isopentenyl diphosphate biosynthesis via DXP pathway; isopentenyl diphosphate from 1-deoxy-D-xylulose 5-phosphate: step 2/6.</text>
</comment>